<organism evidence="3 4">
    <name type="scientific">Deinococcus marmoris</name>
    <dbReference type="NCBI Taxonomy" id="249408"/>
    <lineage>
        <taxon>Bacteria</taxon>
        <taxon>Thermotogati</taxon>
        <taxon>Deinococcota</taxon>
        <taxon>Deinococci</taxon>
        <taxon>Deinococcales</taxon>
        <taxon>Deinococcaceae</taxon>
        <taxon>Deinococcus</taxon>
    </lineage>
</organism>
<protein>
    <submittedName>
        <fullName evidence="3">von Willebrand factor, type A</fullName>
    </submittedName>
</protein>
<keyword evidence="4" id="KW-1185">Reference proteome</keyword>
<feature type="compositionally biased region" description="Low complexity" evidence="1">
    <location>
        <begin position="402"/>
        <end position="412"/>
    </location>
</feature>
<reference evidence="3 4" key="1">
    <citation type="submission" date="2017-01" db="EMBL/GenBank/DDBJ databases">
        <title>Genome Analysis of Deinococcus marmoris KOPRI26562.</title>
        <authorList>
            <person name="Kim J.H."/>
            <person name="Oh H.-M."/>
        </authorList>
    </citation>
    <scope>NUCLEOTIDE SEQUENCE [LARGE SCALE GENOMIC DNA]</scope>
    <source>
        <strain evidence="3 4">KOPRI26562</strain>
    </source>
</reference>
<dbReference type="Gene3D" id="3.40.50.410">
    <property type="entry name" value="von Willebrand factor, type A domain"/>
    <property type="match status" value="1"/>
</dbReference>
<accession>A0A1U7NW89</accession>
<evidence type="ECO:0000313" key="3">
    <source>
        <dbReference type="EMBL" id="OLV17198.1"/>
    </source>
</evidence>
<gene>
    <name evidence="3" type="ORF">BOO71_0009517</name>
</gene>
<name>A0A1U7NW89_9DEIO</name>
<comment type="caution">
    <text evidence="3">The sequence shown here is derived from an EMBL/GenBank/DDBJ whole genome shotgun (WGS) entry which is preliminary data.</text>
</comment>
<dbReference type="Pfam" id="PF13519">
    <property type="entry name" value="VWA_2"/>
    <property type="match status" value="1"/>
</dbReference>
<dbReference type="EMBL" id="MSTI01000108">
    <property type="protein sequence ID" value="OLV17198.1"/>
    <property type="molecule type" value="Genomic_DNA"/>
</dbReference>
<feature type="region of interest" description="Disordered" evidence="1">
    <location>
        <begin position="402"/>
        <end position="422"/>
    </location>
</feature>
<dbReference type="CDD" id="cd00198">
    <property type="entry name" value="vWFA"/>
    <property type="match status" value="1"/>
</dbReference>
<dbReference type="AlphaFoldDB" id="A0A1U7NW89"/>
<dbReference type="InterPro" id="IPR036465">
    <property type="entry name" value="vWFA_dom_sf"/>
</dbReference>
<dbReference type="PROSITE" id="PS50234">
    <property type="entry name" value="VWFA"/>
    <property type="match status" value="1"/>
</dbReference>
<evidence type="ECO:0000313" key="4">
    <source>
        <dbReference type="Proteomes" id="UP000186607"/>
    </source>
</evidence>
<dbReference type="Proteomes" id="UP000186607">
    <property type="component" value="Unassembled WGS sequence"/>
</dbReference>
<dbReference type="InterPro" id="IPR002035">
    <property type="entry name" value="VWF_A"/>
</dbReference>
<evidence type="ECO:0000259" key="2">
    <source>
        <dbReference type="PROSITE" id="PS50234"/>
    </source>
</evidence>
<sequence length="739" mass="76156">MTVSGTAAGATPNPPPSTLPAACALTDGPLPTRTRAVFVLDTSGSMRGIGDGRADIFGRVRAELNRYVRQARPDRVELLTFDAGLRTRQGFDRPAGTPQWNTALRRLKADGSNTYLYRSLRAALEPLTDGGQTDGGQYVTTVFVLTDGIDNDSLRPFTAAQALAAFAERGPLDRLHYLALGTRIPADARRALLASDYADGRAIPLGQVPRLGGPGLGIGLRRVTSLTSVRLPLADGTRVRLSAPGNLGLTLNPDVVRSGKVRLAAAGNVPYGAAALLCADAQTLPGSVAAKPQQVLLRLNTTSPLTLLNPGADRELAQGEETVLRYRATSGVRPGDLTVGDLPPGLSAVVSRAPDSREFAVRLVNSALTPGQTVAPLLILPGGAEVTLPAVLGRAGGRAPYAAAPASRSPGAQAVNTPSSQAALASQATQDQEERVGSWAALIGGLEWVRALVLLALAGGAAFWLLARRRRGGGVWRPLSGAALGGAAQGKSTLSKSARGKSARGRAALRGSAAVASARLRPVLRPQAAPQNEPPAVEGIEYSGGRVLSLVAAGGEVTPVPIPLGGPFDLGQLASVPHLSGLRAEQHRDGLQILRVPTDLDVSQGARLIEAGDVVRPGTLLGVAVGRTGRAPQHPLGTLAGLGQPLTLHHEAIRQGAASVRAAGPYGQHTVKLPPGPSDLGTAFGAPALEGLMVTLSGPNVLLVEVPVGLRLRRSGETAPLQPGSYLPDLTLVDLPDGQ</sequence>
<proteinExistence type="predicted"/>
<dbReference type="SMART" id="SM00327">
    <property type="entry name" value="VWA"/>
    <property type="match status" value="1"/>
</dbReference>
<feature type="domain" description="VWFA" evidence="2">
    <location>
        <begin position="35"/>
        <end position="181"/>
    </location>
</feature>
<dbReference type="SUPFAM" id="SSF53300">
    <property type="entry name" value="vWA-like"/>
    <property type="match status" value="1"/>
</dbReference>
<dbReference type="STRING" id="249408.BOO71_0009517"/>
<evidence type="ECO:0000256" key="1">
    <source>
        <dbReference type="SAM" id="MobiDB-lite"/>
    </source>
</evidence>